<dbReference type="PANTHER" id="PTHR10037:SF288">
    <property type="entry name" value="SODIUM CHANNEL PROTEIN PARA"/>
    <property type="match status" value="1"/>
</dbReference>
<evidence type="ECO:0000256" key="5">
    <source>
        <dbReference type="SAM" id="Phobius"/>
    </source>
</evidence>
<evidence type="ECO:0000313" key="8">
    <source>
        <dbReference type="Proteomes" id="UP000015102"/>
    </source>
</evidence>
<dbReference type="STRING" id="36166.T1GZF3"/>
<accession>T1GZF3</accession>
<dbReference type="Pfam" id="PF00520">
    <property type="entry name" value="Ion_trans"/>
    <property type="match status" value="1"/>
</dbReference>
<proteinExistence type="predicted"/>
<reference evidence="7" key="2">
    <citation type="submission" date="2015-06" db="UniProtKB">
        <authorList>
            <consortium name="EnsemblMetazoa"/>
        </authorList>
    </citation>
    <scope>IDENTIFICATION</scope>
</reference>
<keyword evidence="4 5" id="KW-0472">Membrane</keyword>
<evidence type="ECO:0000313" key="7">
    <source>
        <dbReference type="EnsemblMetazoa" id="MESCA009252-PA"/>
    </source>
</evidence>
<feature type="transmembrane region" description="Helical" evidence="5">
    <location>
        <begin position="48"/>
        <end position="71"/>
    </location>
</feature>
<dbReference type="GO" id="GO:0005248">
    <property type="term" value="F:voltage-gated sodium channel activity"/>
    <property type="evidence" value="ECO:0007669"/>
    <property type="project" value="TreeGrafter"/>
</dbReference>
<dbReference type="EMBL" id="CAQQ02382180">
    <property type="status" value="NOT_ANNOTATED_CDS"/>
    <property type="molecule type" value="Genomic_DNA"/>
</dbReference>
<evidence type="ECO:0000259" key="6">
    <source>
        <dbReference type="Pfam" id="PF00520"/>
    </source>
</evidence>
<protein>
    <recommendedName>
        <fullName evidence="6">Ion transport domain-containing protein</fullName>
    </recommendedName>
</protein>
<dbReference type="EnsemblMetazoa" id="MESCA009252-RA">
    <property type="protein sequence ID" value="MESCA009252-PA"/>
    <property type="gene ID" value="MESCA009252"/>
</dbReference>
<dbReference type="AlphaFoldDB" id="T1GZF3"/>
<dbReference type="HOGENOM" id="CLU_2253087_0_0_1"/>
<keyword evidence="3 5" id="KW-1133">Transmembrane helix</keyword>
<reference evidence="8" key="1">
    <citation type="submission" date="2013-02" db="EMBL/GenBank/DDBJ databases">
        <authorList>
            <person name="Hughes D."/>
        </authorList>
    </citation>
    <scope>NUCLEOTIDE SEQUENCE</scope>
    <source>
        <strain>Durham</strain>
        <strain evidence="8">NC isolate 2 -- Noor lab</strain>
    </source>
</reference>
<keyword evidence="2 5" id="KW-0812">Transmembrane</keyword>
<dbReference type="GO" id="GO:0001518">
    <property type="term" value="C:voltage-gated sodium channel complex"/>
    <property type="evidence" value="ECO:0007669"/>
    <property type="project" value="TreeGrafter"/>
</dbReference>
<dbReference type="PANTHER" id="PTHR10037">
    <property type="entry name" value="VOLTAGE-GATED CATION CHANNEL CALCIUM AND SODIUM"/>
    <property type="match status" value="1"/>
</dbReference>
<dbReference type="GO" id="GO:0019228">
    <property type="term" value="P:neuronal action potential"/>
    <property type="evidence" value="ECO:0007669"/>
    <property type="project" value="TreeGrafter"/>
</dbReference>
<name>T1GZF3_MEGSC</name>
<sequence length="104" mass="11778">MLCPAYAIQKQKSNFTKFKKQKLRVFKLAKSWPTLNLLISIMGRTMGALGNLTFVLCIIIFIFAVMGMQLFGKNYHDTHPIPNPKSKKQKSLADAIKQIASSLY</sequence>
<dbReference type="InterPro" id="IPR043203">
    <property type="entry name" value="VGCC_Ca_Na"/>
</dbReference>
<dbReference type="Gene3D" id="1.10.287.70">
    <property type="match status" value="1"/>
</dbReference>
<keyword evidence="8" id="KW-1185">Reference proteome</keyword>
<dbReference type="SUPFAM" id="SSF81324">
    <property type="entry name" value="Voltage-gated potassium channels"/>
    <property type="match status" value="1"/>
</dbReference>
<comment type="subcellular location">
    <subcellularLocation>
        <location evidence="1">Membrane</location>
        <topology evidence="1">Multi-pass membrane protein</topology>
    </subcellularLocation>
</comment>
<feature type="domain" description="Ion transport" evidence="6">
    <location>
        <begin position="23"/>
        <end position="83"/>
    </location>
</feature>
<evidence type="ECO:0000256" key="1">
    <source>
        <dbReference type="ARBA" id="ARBA00004141"/>
    </source>
</evidence>
<evidence type="ECO:0000256" key="3">
    <source>
        <dbReference type="ARBA" id="ARBA00022989"/>
    </source>
</evidence>
<dbReference type="Proteomes" id="UP000015102">
    <property type="component" value="Unassembled WGS sequence"/>
</dbReference>
<evidence type="ECO:0000256" key="2">
    <source>
        <dbReference type="ARBA" id="ARBA00022692"/>
    </source>
</evidence>
<organism evidence="7 8">
    <name type="scientific">Megaselia scalaris</name>
    <name type="common">Humpbacked fly</name>
    <name type="synonym">Phora scalaris</name>
    <dbReference type="NCBI Taxonomy" id="36166"/>
    <lineage>
        <taxon>Eukaryota</taxon>
        <taxon>Metazoa</taxon>
        <taxon>Ecdysozoa</taxon>
        <taxon>Arthropoda</taxon>
        <taxon>Hexapoda</taxon>
        <taxon>Insecta</taxon>
        <taxon>Pterygota</taxon>
        <taxon>Neoptera</taxon>
        <taxon>Endopterygota</taxon>
        <taxon>Diptera</taxon>
        <taxon>Brachycera</taxon>
        <taxon>Muscomorpha</taxon>
        <taxon>Platypezoidea</taxon>
        <taxon>Phoridae</taxon>
        <taxon>Megaseliini</taxon>
        <taxon>Megaselia</taxon>
    </lineage>
</organism>
<dbReference type="InterPro" id="IPR005821">
    <property type="entry name" value="Ion_trans_dom"/>
</dbReference>
<evidence type="ECO:0000256" key="4">
    <source>
        <dbReference type="ARBA" id="ARBA00023136"/>
    </source>
</evidence>
<dbReference type="GO" id="GO:0086010">
    <property type="term" value="P:membrane depolarization during action potential"/>
    <property type="evidence" value="ECO:0007669"/>
    <property type="project" value="TreeGrafter"/>
</dbReference>